<comment type="caution">
    <text evidence="3">The sequence shown here is derived from an EMBL/GenBank/DDBJ whole genome shotgun (WGS) entry which is preliminary data.</text>
</comment>
<feature type="transmembrane region" description="Helical" evidence="2">
    <location>
        <begin position="150"/>
        <end position="173"/>
    </location>
</feature>
<reference evidence="4" key="1">
    <citation type="journal article" date="2019" name="Int. J. Syst. Evol. Microbiol.">
        <title>The Global Catalogue of Microorganisms (GCM) 10K type strain sequencing project: providing services to taxonomists for standard genome sequencing and annotation.</title>
        <authorList>
            <consortium name="The Broad Institute Genomics Platform"/>
            <consortium name="The Broad Institute Genome Sequencing Center for Infectious Disease"/>
            <person name="Wu L."/>
            <person name="Ma J."/>
        </authorList>
    </citation>
    <scope>NUCLEOTIDE SEQUENCE [LARGE SCALE GENOMIC DNA]</scope>
    <source>
        <strain evidence="4">NCAIM B.02333</strain>
    </source>
</reference>
<feature type="transmembrane region" description="Helical" evidence="2">
    <location>
        <begin position="241"/>
        <end position="263"/>
    </location>
</feature>
<evidence type="ECO:0000313" key="3">
    <source>
        <dbReference type="EMBL" id="MFC3689046.1"/>
    </source>
</evidence>
<accession>A0ABV7WJ27</accession>
<keyword evidence="2" id="KW-0812">Transmembrane</keyword>
<feature type="transmembrane region" description="Helical" evidence="2">
    <location>
        <begin position="210"/>
        <end position="229"/>
    </location>
</feature>
<feature type="transmembrane region" description="Helical" evidence="2">
    <location>
        <begin position="338"/>
        <end position="356"/>
    </location>
</feature>
<name>A0ABV7WJ27_9MICO</name>
<dbReference type="EMBL" id="JBHRWW010000007">
    <property type="protein sequence ID" value="MFC3689046.1"/>
    <property type="molecule type" value="Genomic_DNA"/>
</dbReference>
<feature type="transmembrane region" description="Helical" evidence="2">
    <location>
        <begin position="283"/>
        <end position="303"/>
    </location>
</feature>
<proteinExistence type="predicted"/>
<evidence type="ECO:0000256" key="2">
    <source>
        <dbReference type="SAM" id="Phobius"/>
    </source>
</evidence>
<feature type="region of interest" description="Disordered" evidence="1">
    <location>
        <begin position="1"/>
        <end position="24"/>
    </location>
</feature>
<dbReference type="RefSeq" id="WP_340294482.1">
    <property type="nucleotide sequence ID" value="NZ_JBBEOI010000162.1"/>
</dbReference>
<feature type="transmembrane region" description="Helical" evidence="2">
    <location>
        <begin position="185"/>
        <end position="204"/>
    </location>
</feature>
<dbReference type="Pfam" id="PF04657">
    <property type="entry name" value="DMT_YdcZ"/>
    <property type="match status" value="2"/>
</dbReference>
<feature type="transmembrane region" description="Helical" evidence="2">
    <location>
        <begin position="308"/>
        <end position="326"/>
    </location>
</feature>
<dbReference type="Proteomes" id="UP001595685">
    <property type="component" value="Unassembled WGS sequence"/>
</dbReference>
<dbReference type="PANTHER" id="PTHR34821:SF2">
    <property type="entry name" value="INNER MEMBRANE PROTEIN YDCZ"/>
    <property type="match status" value="1"/>
</dbReference>
<keyword evidence="4" id="KW-1185">Reference proteome</keyword>
<keyword evidence="2" id="KW-1133">Transmembrane helix</keyword>
<dbReference type="PANTHER" id="PTHR34821">
    <property type="entry name" value="INNER MEMBRANE PROTEIN YDCZ"/>
    <property type="match status" value="1"/>
</dbReference>
<feature type="region of interest" description="Disordered" evidence="1">
    <location>
        <begin position="360"/>
        <end position="388"/>
    </location>
</feature>
<gene>
    <name evidence="3" type="ORF">ACFOLH_11905</name>
</gene>
<keyword evidence="2" id="KW-0472">Membrane</keyword>
<feature type="transmembrane region" description="Helical" evidence="2">
    <location>
        <begin position="125"/>
        <end position="144"/>
    </location>
</feature>
<evidence type="ECO:0000256" key="1">
    <source>
        <dbReference type="SAM" id="MobiDB-lite"/>
    </source>
</evidence>
<evidence type="ECO:0000313" key="4">
    <source>
        <dbReference type="Proteomes" id="UP001595685"/>
    </source>
</evidence>
<sequence>MQPAGSTSTLGPPPHLGQASGAPTPAAGARHRLVLLVSLLGTVVVGMLVAVQSRVNGEVATVLVPGVTGGWRGPGGDRVAAGLDAAVLSFGIGWVVLVVTSLLTPRGRRGLRAVLSALRHGRLRWWQALGGTAGAAFVAAQGIAVPVLGVAVFTVACVAGLTVGSLLVDRLGLSPNGPRPFTVRRVVGCLLAVAGVALSVSSSLLGGLGLAAGVLVVVLVVALALAVGAGTAAQQAVNGHVAIHAGSPWTAGLVNFSTGLAVLLPARLLLVGTVPPAPLPTAWWSYLSGPIGMSFIILAALLVRTLGVLLLSLGNTAGQLVGSITLDELLPTEAGRPGVVEMLAALLIFAAVVLAASRPRRSRGGAPTDGSAGPPVEAGATPADAPRP</sequence>
<organism evidence="3 4">
    <name type="scientific">Aquipuribacter hungaricus</name>
    <dbReference type="NCBI Taxonomy" id="545624"/>
    <lineage>
        <taxon>Bacteria</taxon>
        <taxon>Bacillati</taxon>
        <taxon>Actinomycetota</taxon>
        <taxon>Actinomycetes</taxon>
        <taxon>Micrococcales</taxon>
        <taxon>Intrasporangiaceae</taxon>
        <taxon>Aquipuribacter</taxon>
    </lineage>
</organism>
<feature type="compositionally biased region" description="Polar residues" evidence="1">
    <location>
        <begin position="1"/>
        <end position="10"/>
    </location>
</feature>
<feature type="transmembrane region" description="Helical" evidence="2">
    <location>
        <begin position="33"/>
        <end position="51"/>
    </location>
</feature>
<protein>
    <submittedName>
        <fullName evidence="3">DMT family transporter</fullName>
    </submittedName>
</protein>
<dbReference type="InterPro" id="IPR006750">
    <property type="entry name" value="YdcZ"/>
</dbReference>
<feature type="transmembrane region" description="Helical" evidence="2">
    <location>
        <begin position="85"/>
        <end position="104"/>
    </location>
</feature>